<organism evidence="1 2">
    <name type="scientific">Methanolacinia petrolearia (strain DSM 11571 / OCM 486 / SEBR 4847)</name>
    <name type="common">Methanoplanus petrolearius</name>
    <dbReference type="NCBI Taxonomy" id="679926"/>
    <lineage>
        <taxon>Archaea</taxon>
        <taxon>Methanobacteriati</taxon>
        <taxon>Methanobacteriota</taxon>
        <taxon>Stenosarchaea group</taxon>
        <taxon>Methanomicrobia</taxon>
        <taxon>Methanomicrobiales</taxon>
        <taxon>Methanomicrobiaceae</taxon>
        <taxon>Methanolacinia</taxon>
    </lineage>
</organism>
<dbReference type="HOGENOM" id="CLU_081185_0_0_2"/>
<accession>E1RJE1</accession>
<dbReference type="STRING" id="679926.Mpet_1997"/>
<dbReference type="InterPro" id="IPR009573">
    <property type="entry name" value="HcgC"/>
</dbReference>
<dbReference type="KEGG" id="mpi:Mpet_1997"/>
<reference evidence="1 2" key="1">
    <citation type="journal article" date="2010" name="Stand. Genomic Sci.">
        <title>Complete genome sequence of Methanoplanus petrolearius type strain (SEBR 4847).</title>
        <authorList>
            <person name="Brambilla E."/>
            <person name="Djao O.D."/>
            <person name="Daligault H."/>
            <person name="Lapidus A."/>
            <person name="Lucas S."/>
            <person name="Hammon N."/>
            <person name="Nolan M."/>
            <person name="Tice H."/>
            <person name="Cheng J.F."/>
            <person name="Han C."/>
            <person name="Tapia R."/>
            <person name="Goodwin L."/>
            <person name="Pitluck S."/>
            <person name="Liolios K."/>
            <person name="Ivanova N."/>
            <person name="Mavromatis K."/>
            <person name="Mikhailova N."/>
            <person name="Pati A."/>
            <person name="Chen A."/>
            <person name="Palaniappan K."/>
            <person name="Land M."/>
            <person name="Hauser L."/>
            <person name="Chang Y.J."/>
            <person name="Jeffries C.D."/>
            <person name="Rohde M."/>
            <person name="Spring S."/>
            <person name="Sikorski J."/>
            <person name="Goker M."/>
            <person name="Woyke T."/>
            <person name="Bristow J."/>
            <person name="Eisen J.A."/>
            <person name="Markowitz V."/>
            <person name="Hugenholtz P."/>
            <person name="Kyrpides N.C."/>
            <person name="Klenk H.P."/>
        </authorList>
    </citation>
    <scope>NUCLEOTIDE SEQUENCE [LARGE SCALE GENOMIC DNA]</scope>
    <source>
        <strain evidence="2">DSM 11571 / OCM 486 / SEBR 4847</strain>
    </source>
</reference>
<evidence type="ECO:0000313" key="2">
    <source>
        <dbReference type="Proteomes" id="UP000006565"/>
    </source>
</evidence>
<protein>
    <submittedName>
        <fullName evidence="1">Uncharacterized protein</fullName>
    </submittedName>
</protein>
<dbReference type="RefSeq" id="WP_013329924.1">
    <property type="nucleotide sequence ID" value="NC_014507.1"/>
</dbReference>
<proteinExistence type="predicted"/>
<dbReference type="eggNOG" id="arCOG04864">
    <property type="taxonomic scope" value="Archaea"/>
</dbReference>
<gene>
    <name evidence="1" type="ordered locus">Mpet_1997</name>
</gene>
<dbReference type="AlphaFoldDB" id="E1RJE1"/>
<sequence>MTKNNSEYGITRTVRTFFSKYTICNIVDGITEKKSDALLRWMNENGICPENVLVIGAYLTGAGLSKALSKKSEVTVLDINSEIKNLLDPDVTFSCNIDEAVSRNYDMIIDTSGFGGIDPDKLQMLNSPEVFIVENPCSEGSDNFLNRFNRSVQLLRSSKAENKGILWTSGLNSKTSGTMTLTIDTLRRSMNDANKINGVLYSTTNMEFFERILFKEKNPDKFLKTLDKKALAVSSLIETDCDEIIDSNLKKINSTILDFRGDYN</sequence>
<dbReference type="OrthoDB" id="114526at2157"/>
<name>E1RJE1_METP4</name>
<dbReference type="GeneID" id="9744476"/>
<dbReference type="Pfam" id="PF06690">
    <property type="entry name" value="HcgC"/>
    <property type="match status" value="1"/>
</dbReference>
<keyword evidence="2" id="KW-1185">Reference proteome</keyword>
<dbReference type="Proteomes" id="UP000006565">
    <property type="component" value="Chromosome"/>
</dbReference>
<dbReference type="EMBL" id="CP002117">
    <property type="protein sequence ID" value="ADN36747.1"/>
    <property type="molecule type" value="Genomic_DNA"/>
</dbReference>
<evidence type="ECO:0000313" key="1">
    <source>
        <dbReference type="EMBL" id="ADN36747.1"/>
    </source>
</evidence>